<dbReference type="EMBL" id="CM039436">
    <property type="protein sequence ID" value="KAI4313365.1"/>
    <property type="molecule type" value="Genomic_DNA"/>
</dbReference>
<protein>
    <submittedName>
        <fullName evidence="1">Uncharacterized protein</fullName>
    </submittedName>
</protein>
<sequence>MDIAGAVANILGCLCTCNSLHECIADKCTLLWKPTRNLNKLGKLMEELEALQQDVKSKLEQMQPTKGTEVIKPTRVVTLWMTKVEKLQSTKGELMSLTRPIPGCCHFSSKIKLGERIDRMIKEINDLLEKGKFPNDSIAEILPNKGYILPATSFMKHETTVEALNRIMELLLDDSTRRIGVYGMGGVGKTTIMIQINNHLLKEGLYDCVMWISVSKELSLDKLQKNIATYVGLDLSTTDDEMARAAKLFEALSRRKRSVLILDDLWQPFSLEAVGIPTPTTENGCKLVITTRSLETCGRMETDEVVEVKVLPEDEAWSLFRSKATNRVLTSPDIESIAKEVVKECGGLPLAIVTVGGALRTAQDISEWERAFAELKESNATIGGMDEAVISRLSWSFHRLKDDTCRSCFLFCALYPEDHLIDTYELIDYWMFEGLLGVEGTATKQKKQKGQSILDVLRRACLLNIVTHKKANYVKLHDLTRDMAITVMTRAPPWHSIVKPFAGLAKQGHIEWADVKRVSLMRNDLKGIDVHSIAMCPTLTSLLLQYNSFSGKLPENMFDFMPALKLLDLSYTGISCLPKSLSNLENLRALLLSNCWYLTVVPSLEKLGALMALDLSCCRNIQELPHGTEKLINLKRLDISNTCIAILQSGLLSSLRFLEELLTGNSNVIWTSNSIDELISSSFSGLVSLEVDFCDSEDFNRFTRSGSTNHLLQFKLRIGQAEAQETFTRARSIVCRGQILEQIPQRTQELKLHMVEIWRPYPSGLSFLKIIDVDNCPKLESLFSVEILLCLDNIEEITVSHCGGMEELIKCGNDNEVKMPYLKGLTLMDLPKLKSIFDGIILCNRLESIEVISCDVLKRLPLSRQECSPTLKIKGTTNWWRSLEWDNEDIGKFMKKHFVSLFS</sequence>
<evidence type="ECO:0000313" key="2">
    <source>
        <dbReference type="Proteomes" id="UP000828941"/>
    </source>
</evidence>
<gene>
    <name evidence="1" type="ORF">L6164_026352</name>
</gene>
<comment type="caution">
    <text evidence="1">The sequence shown here is derived from an EMBL/GenBank/DDBJ whole genome shotgun (WGS) entry which is preliminary data.</text>
</comment>
<reference evidence="1 2" key="1">
    <citation type="journal article" date="2022" name="DNA Res.">
        <title>Chromosomal-level genome assembly of the orchid tree Bauhinia variegata (Leguminosae; Cercidoideae) supports the allotetraploid origin hypothesis of Bauhinia.</title>
        <authorList>
            <person name="Zhong Y."/>
            <person name="Chen Y."/>
            <person name="Zheng D."/>
            <person name="Pang J."/>
            <person name="Liu Y."/>
            <person name="Luo S."/>
            <person name="Meng S."/>
            <person name="Qian L."/>
            <person name="Wei D."/>
            <person name="Dai S."/>
            <person name="Zhou R."/>
        </authorList>
    </citation>
    <scope>NUCLEOTIDE SEQUENCE [LARGE SCALE GENOMIC DNA]</scope>
    <source>
        <strain evidence="1">BV-YZ2020</strain>
    </source>
</reference>
<organism evidence="1 2">
    <name type="scientific">Bauhinia variegata</name>
    <name type="common">Purple orchid tree</name>
    <name type="synonym">Phanera variegata</name>
    <dbReference type="NCBI Taxonomy" id="167791"/>
    <lineage>
        <taxon>Eukaryota</taxon>
        <taxon>Viridiplantae</taxon>
        <taxon>Streptophyta</taxon>
        <taxon>Embryophyta</taxon>
        <taxon>Tracheophyta</taxon>
        <taxon>Spermatophyta</taxon>
        <taxon>Magnoliopsida</taxon>
        <taxon>eudicotyledons</taxon>
        <taxon>Gunneridae</taxon>
        <taxon>Pentapetalae</taxon>
        <taxon>rosids</taxon>
        <taxon>fabids</taxon>
        <taxon>Fabales</taxon>
        <taxon>Fabaceae</taxon>
        <taxon>Cercidoideae</taxon>
        <taxon>Cercideae</taxon>
        <taxon>Bauhiniinae</taxon>
        <taxon>Bauhinia</taxon>
    </lineage>
</organism>
<evidence type="ECO:0000313" key="1">
    <source>
        <dbReference type="EMBL" id="KAI4313365.1"/>
    </source>
</evidence>
<keyword evidence="2" id="KW-1185">Reference proteome</keyword>
<proteinExistence type="predicted"/>
<dbReference type="Proteomes" id="UP000828941">
    <property type="component" value="Chromosome 11"/>
</dbReference>
<accession>A0ACB9LPW3</accession>
<name>A0ACB9LPW3_BAUVA</name>